<organism evidence="2 3">
    <name type="scientific">Rhodovibrio sodomensis</name>
    <dbReference type="NCBI Taxonomy" id="1088"/>
    <lineage>
        <taxon>Bacteria</taxon>
        <taxon>Pseudomonadati</taxon>
        <taxon>Pseudomonadota</taxon>
        <taxon>Alphaproteobacteria</taxon>
        <taxon>Rhodospirillales</taxon>
        <taxon>Rhodovibrionaceae</taxon>
        <taxon>Rhodovibrio</taxon>
    </lineage>
</organism>
<protein>
    <recommendedName>
        <fullName evidence="1">Thoeris anti-defense 2-like domain-containing protein</fullName>
    </recommendedName>
</protein>
<evidence type="ECO:0000313" key="2">
    <source>
        <dbReference type="EMBL" id="MBK1667055.1"/>
    </source>
</evidence>
<evidence type="ECO:0000313" key="3">
    <source>
        <dbReference type="Proteomes" id="UP001296873"/>
    </source>
</evidence>
<dbReference type="InterPro" id="IPR021361">
    <property type="entry name" value="Tad2-like_dom"/>
</dbReference>
<sequence length="108" mass="11778">MHTQISDAHTAPQPSDFSAALRNLKNGQCLARRGWHGKGMFVFLMDAQNICPEAARLPGRPVDAEIYRGAPHLMLHAPGGDLVPWIPSQTDLLAEDWTPVDPGQADGR</sequence>
<keyword evidence="3" id="KW-1185">Reference proteome</keyword>
<dbReference type="Pfam" id="PF11195">
    <property type="entry name" value="Tad2-like"/>
    <property type="match status" value="1"/>
</dbReference>
<dbReference type="RefSeq" id="WP_200339116.1">
    <property type="nucleotide sequence ID" value="NZ_NRRL01000003.1"/>
</dbReference>
<evidence type="ECO:0000259" key="1">
    <source>
        <dbReference type="Pfam" id="PF11195"/>
    </source>
</evidence>
<reference evidence="2 3" key="1">
    <citation type="journal article" date="2020" name="Microorganisms">
        <title>Osmotic Adaptation and Compatible Solute Biosynthesis of Phototrophic Bacteria as Revealed from Genome Analyses.</title>
        <authorList>
            <person name="Imhoff J.F."/>
            <person name="Rahn T."/>
            <person name="Kunzel S."/>
            <person name="Keller A."/>
            <person name="Neulinger S.C."/>
        </authorList>
    </citation>
    <scope>NUCLEOTIDE SEQUENCE [LARGE SCALE GENOMIC DNA]</scope>
    <source>
        <strain evidence="2 3">DSM 9895</strain>
    </source>
</reference>
<feature type="domain" description="Thoeris anti-defense 2-like" evidence="1">
    <location>
        <begin position="16"/>
        <end position="98"/>
    </location>
</feature>
<name>A0ABS1DCD5_9PROT</name>
<gene>
    <name evidence="2" type="ORF">CKO28_03220</name>
</gene>
<dbReference type="EMBL" id="NRRL01000003">
    <property type="protein sequence ID" value="MBK1667055.1"/>
    <property type="molecule type" value="Genomic_DNA"/>
</dbReference>
<proteinExistence type="predicted"/>
<accession>A0ABS1DCD5</accession>
<dbReference type="Proteomes" id="UP001296873">
    <property type="component" value="Unassembled WGS sequence"/>
</dbReference>
<comment type="caution">
    <text evidence="2">The sequence shown here is derived from an EMBL/GenBank/DDBJ whole genome shotgun (WGS) entry which is preliminary data.</text>
</comment>